<dbReference type="InterPro" id="IPR011991">
    <property type="entry name" value="ArsR-like_HTH"/>
</dbReference>
<comment type="similarity">
    <text evidence="1">Belongs to the ROK (NagC/XylR) family.</text>
</comment>
<dbReference type="Proteomes" id="UP000271700">
    <property type="component" value="Unassembled WGS sequence"/>
</dbReference>
<evidence type="ECO:0000313" key="2">
    <source>
        <dbReference type="EMBL" id="RLK07170.1"/>
    </source>
</evidence>
<dbReference type="AlphaFoldDB" id="A0A497ZEN7"/>
<dbReference type="InterPro" id="IPR043129">
    <property type="entry name" value="ATPase_NBD"/>
</dbReference>
<dbReference type="PANTHER" id="PTHR18964">
    <property type="entry name" value="ROK (REPRESSOR, ORF, KINASE) FAMILY"/>
    <property type="match status" value="1"/>
</dbReference>
<evidence type="ECO:0000256" key="1">
    <source>
        <dbReference type="ARBA" id="ARBA00006479"/>
    </source>
</evidence>
<keyword evidence="3" id="KW-1185">Reference proteome</keyword>
<gene>
    <name evidence="2" type="ORF">CLV75_2277</name>
</gene>
<comment type="caution">
    <text evidence="2">The sequence shown here is derived from an EMBL/GenBank/DDBJ whole genome shotgun (WGS) entry which is preliminary data.</text>
</comment>
<name>A0A497ZEN7_9RHOB</name>
<dbReference type="PANTHER" id="PTHR18964:SF149">
    <property type="entry name" value="BIFUNCTIONAL UDP-N-ACETYLGLUCOSAMINE 2-EPIMERASE_N-ACETYLMANNOSAMINE KINASE"/>
    <property type="match status" value="1"/>
</dbReference>
<dbReference type="Pfam" id="PF13412">
    <property type="entry name" value="HTH_24"/>
    <property type="match status" value="1"/>
</dbReference>
<dbReference type="InterPro" id="IPR036390">
    <property type="entry name" value="WH_DNA-bd_sf"/>
</dbReference>
<dbReference type="InterPro" id="IPR000600">
    <property type="entry name" value="ROK"/>
</dbReference>
<dbReference type="CDD" id="cd23763">
    <property type="entry name" value="ASKHA_ATPase_ROK"/>
    <property type="match status" value="1"/>
</dbReference>
<sequence>MEREALKILTGGVSQSGVRDHNERLILTVLQRHGPAAGAEIARLTGLSPQTVSIILRKLEKDEILKRGTPLRGKVGKPSTPMELNPEGILSVGMKIGRRSADLLLIDFTGKPRHQISTTYDYPLPEAVFGFLEKGLEELLVHEPQKLRDRVCGIGIGTPFELWKWHDLSGLAAKKFRSWKNVNFFSEVAKFSDLPVFVVNDATAACHAEHLYGRGAEYRDYFYFFIGSMIGGGVALNGTVFEGNQGNAGALGAMRTTGPLGESQQLIDTASLFLLEDRLIEAGVDPQILWTKPQDWSSISRYVEPWIGTTAQELAKAALSICAVIDFEAIFIDGAFPSEVREELVARVRRYLLNQDKRGLIPPVVEAAAVGDNARGIGAASSPIFRQFLLNTNAGLSGM</sequence>
<evidence type="ECO:0000313" key="3">
    <source>
        <dbReference type="Proteomes" id="UP000271700"/>
    </source>
</evidence>
<accession>A0A497ZEN7</accession>
<protein>
    <submittedName>
        <fullName evidence="2">MarR family transcriptional regulator</fullName>
    </submittedName>
</protein>
<dbReference type="STRING" id="981384.GCA_000192475_01537"/>
<dbReference type="CDD" id="cd00090">
    <property type="entry name" value="HTH_ARSR"/>
    <property type="match status" value="1"/>
</dbReference>
<proteinExistence type="inferred from homology"/>
<reference evidence="2 3" key="1">
    <citation type="submission" date="2018-10" db="EMBL/GenBank/DDBJ databases">
        <title>Genomic Encyclopedia of Archaeal and Bacterial Type Strains, Phase II (KMG-II): from individual species to whole genera.</title>
        <authorList>
            <person name="Goeker M."/>
        </authorList>
    </citation>
    <scope>NUCLEOTIDE SEQUENCE [LARGE SCALE GENOMIC DNA]</scope>
    <source>
        <strain evidence="2 3">DSM 29317</strain>
    </source>
</reference>
<dbReference type="Gene3D" id="3.30.420.40">
    <property type="match status" value="2"/>
</dbReference>
<organism evidence="2 3">
    <name type="scientific">Ruegeria conchae</name>
    <dbReference type="NCBI Taxonomy" id="981384"/>
    <lineage>
        <taxon>Bacteria</taxon>
        <taxon>Pseudomonadati</taxon>
        <taxon>Pseudomonadota</taxon>
        <taxon>Alphaproteobacteria</taxon>
        <taxon>Rhodobacterales</taxon>
        <taxon>Roseobacteraceae</taxon>
        <taxon>Ruegeria</taxon>
    </lineage>
</organism>
<dbReference type="InterPro" id="IPR036388">
    <property type="entry name" value="WH-like_DNA-bd_sf"/>
</dbReference>
<dbReference type="Gene3D" id="1.10.10.10">
    <property type="entry name" value="Winged helix-like DNA-binding domain superfamily/Winged helix DNA-binding domain"/>
    <property type="match status" value="1"/>
</dbReference>
<dbReference type="EMBL" id="RCCT01000003">
    <property type="protein sequence ID" value="RLK07170.1"/>
    <property type="molecule type" value="Genomic_DNA"/>
</dbReference>
<dbReference type="GO" id="GO:0006355">
    <property type="term" value="P:regulation of DNA-templated transcription"/>
    <property type="evidence" value="ECO:0007669"/>
    <property type="project" value="UniProtKB-ARBA"/>
</dbReference>
<dbReference type="OrthoDB" id="49685at2"/>
<dbReference type="SUPFAM" id="SSF53067">
    <property type="entry name" value="Actin-like ATPase domain"/>
    <property type="match status" value="1"/>
</dbReference>
<dbReference type="RefSeq" id="WP_010442401.1">
    <property type="nucleotide sequence ID" value="NZ_AEYW01000014.1"/>
</dbReference>
<dbReference type="Pfam" id="PF00480">
    <property type="entry name" value="ROK"/>
    <property type="match status" value="1"/>
</dbReference>
<dbReference type="SUPFAM" id="SSF46785">
    <property type="entry name" value="Winged helix' DNA-binding domain"/>
    <property type="match status" value="1"/>
</dbReference>